<keyword evidence="1" id="KW-0472">Membrane</keyword>
<reference evidence="3" key="2">
    <citation type="submission" date="2020-04" db="EMBL/GenBank/DDBJ databases">
        <authorList>
            <consortium name="NCBI Genome Project"/>
        </authorList>
    </citation>
    <scope>NUCLEOTIDE SEQUENCE</scope>
    <source>
        <strain evidence="3">CBS 342.82</strain>
    </source>
</reference>
<keyword evidence="2" id="KW-1185">Reference proteome</keyword>
<feature type="transmembrane region" description="Helical" evidence="1">
    <location>
        <begin position="50"/>
        <end position="70"/>
    </location>
</feature>
<dbReference type="AlphaFoldDB" id="A0A6J3LX39"/>
<organism evidence="3">
    <name type="scientific">Dissoconium aciculare CBS 342.82</name>
    <dbReference type="NCBI Taxonomy" id="1314786"/>
    <lineage>
        <taxon>Eukaryota</taxon>
        <taxon>Fungi</taxon>
        <taxon>Dikarya</taxon>
        <taxon>Ascomycota</taxon>
        <taxon>Pezizomycotina</taxon>
        <taxon>Dothideomycetes</taxon>
        <taxon>Dothideomycetidae</taxon>
        <taxon>Mycosphaerellales</taxon>
        <taxon>Dissoconiaceae</taxon>
        <taxon>Dissoconium</taxon>
    </lineage>
</organism>
<dbReference type="GeneID" id="54366500"/>
<protein>
    <submittedName>
        <fullName evidence="3">Uncharacterized protein</fullName>
    </submittedName>
</protein>
<dbReference type="Proteomes" id="UP000504637">
    <property type="component" value="Unplaced"/>
</dbReference>
<evidence type="ECO:0000313" key="2">
    <source>
        <dbReference type="Proteomes" id="UP000504637"/>
    </source>
</evidence>
<reference evidence="3" key="1">
    <citation type="submission" date="2020-01" db="EMBL/GenBank/DDBJ databases">
        <authorList>
            <consortium name="DOE Joint Genome Institute"/>
            <person name="Haridas S."/>
            <person name="Albert R."/>
            <person name="Binder M."/>
            <person name="Bloem J."/>
            <person name="Labutti K."/>
            <person name="Salamov A."/>
            <person name="Andreopoulos B."/>
            <person name="Baker S.E."/>
            <person name="Barry K."/>
            <person name="Bills G."/>
            <person name="Bluhm B.H."/>
            <person name="Cannon C."/>
            <person name="Castanera R."/>
            <person name="Culley D.E."/>
            <person name="Daum C."/>
            <person name="Ezra D."/>
            <person name="Gonzalez J.B."/>
            <person name="Henrissat B."/>
            <person name="Kuo A."/>
            <person name="Liang C."/>
            <person name="Lipzen A."/>
            <person name="Lutzoni F."/>
            <person name="Magnuson J."/>
            <person name="Mondo S."/>
            <person name="Nolan M."/>
            <person name="Ohm R."/>
            <person name="Pangilinan J."/>
            <person name="Park H.-J."/>
            <person name="Ramirez L."/>
            <person name="Alfaro M."/>
            <person name="Sun H."/>
            <person name="Tritt A."/>
            <person name="Yoshinaga Y."/>
            <person name="Zwiers L.-H."/>
            <person name="Turgeon B.G."/>
            <person name="Goodwin S.B."/>
            <person name="Spatafora J.W."/>
            <person name="Crous P.W."/>
            <person name="Grigoriev I.V."/>
        </authorList>
    </citation>
    <scope>NUCLEOTIDE SEQUENCE</scope>
    <source>
        <strain evidence="3">CBS 342.82</strain>
    </source>
</reference>
<keyword evidence="1" id="KW-1133">Transmembrane helix</keyword>
<dbReference type="RefSeq" id="XP_033457352.1">
    <property type="nucleotide sequence ID" value="XM_033608700.1"/>
</dbReference>
<reference evidence="3" key="3">
    <citation type="submission" date="2025-08" db="UniProtKB">
        <authorList>
            <consortium name="RefSeq"/>
        </authorList>
    </citation>
    <scope>IDENTIFICATION</scope>
    <source>
        <strain evidence="3">CBS 342.82</strain>
    </source>
</reference>
<evidence type="ECO:0000313" key="3">
    <source>
        <dbReference type="RefSeq" id="XP_033457352.1"/>
    </source>
</evidence>
<feature type="transmembrane region" description="Helical" evidence="1">
    <location>
        <begin position="12"/>
        <end position="30"/>
    </location>
</feature>
<proteinExistence type="predicted"/>
<keyword evidence="1" id="KW-0812">Transmembrane</keyword>
<accession>A0A6J3LX39</accession>
<name>A0A6J3LX39_9PEZI</name>
<evidence type="ECO:0000256" key="1">
    <source>
        <dbReference type="SAM" id="Phobius"/>
    </source>
</evidence>
<sequence length="172" mass="18735">MRRTDSRRAASMAVCCCVGVGFGAMVPLRLCVETGEGREAMGTCVERTVVVSMIVLISFSCVDLFFRFGVGGAVVHSHMRGAGQELFPSGEIRRSETRTPRVIRVAEKSAEPSRPDLPGCRCERCAALRDRTDVYALPPCLSLCSQIFIAAAVSDLRRRRQDPCPALLHSSS</sequence>
<gene>
    <name evidence="3" type="ORF">K489DRAFT_53234</name>
</gene>